<keyword evidence="1" id="KW-0812">Transmembrane</keyword>
<dbReference type="Proteomes" id="UP000051727">
    <property type="component" value="Unassembled WGS sequence"/>
</dbReference>
<keyword evidence="1" id="KW-1133">Transmembrane helix</keyword>
<reference evidence="2 3" key="1">
    <citation type="journal article" date="2015" name="Genome Announc.">
        <title>Expanding the biotechnology potential of lactobacilli through comparative genomics of 213 strains and associated genera.</title>
        <authorList>
            <person name="Sun Z."/>
            <person name="Harris H.M."/>
            <person name="McCann A."/>
            <person name="Guo C."/>
            <person name="Argimon S."/>
            <person name="Zhang W."/>
            <person name="Yang X."/>
            <person name="Jeffery I.B."/>
            <person name="Cooney J.C."/>
            <person name="Kagawa T.F."/>
            <person name="Liu W."/>
            <person name="Song Y."/>
            <person name="Salvetti E."/>
            <person name="Wrobel A."/>
            <person name="Rasinkangas P."/>
            <person name="Parkhill J."/>
            <person name="Rea M.C."/>
            <person name="O'Sullivan O."/>
            <person name="Ritari J."/>
            <person name="Douillard F.P."/>
            <person name="Paul Ross R."/>
            <person name="Yang R."/>
            <person name="Briner A.E."/>
            <person name="Felis G.E."/>
            <person name="de Vos W.M."/>
            <person name="Barrangou R."/>
            <person name="Klaenhammer T.R."/>
            <person name="Caufield P.W."/>
            <person name="Cui Y."/>
            <person name="Zhang H."/>
            <person name="O'Toole P.W."/>
        </authorList>
    </citation>
    <scope>NUCLEOTIDE SEQUENCE [LARGE SCALE GENOMIC DNA]</scope>
    <source>
        <strain evidence="2 3">ATCC 27304</strain>
    </source>
</reference>
<evidence type="ECO:0000313" key="2">
    <source>
        <dbReference type="EMBL" id="KRN27405.1"/>
    </source>
</evidence>
<dbReference type="AlphaFoldDB" id="A0A0R2FRQ2"/>
<proteinExistence type="predicted"/>
<feature type="transmembrane region" description="Helical" evidence="1">
    <location>
        <begin position="61"/>
        <end position="84"/>
    </location>
</feature>
<accession>A0A0R2FRQ2</accession>
<gene>
    <name evidence="2" type="ORF">IV36_GL001014</name>
</gene>
<protein>
    <submittedName>
        <fullName evidence="2">Uncharacterized protein</fullName>
    </submittedName>
</protein>
<dbReference type="STRING" id="1618.IV36_GL001014"/>
<name>A0A0R2FRQ2_9LACO</name>
<keyword evidence="1" id="KW-0472">Membrane</keyword>
<sequence>MVKKLISGKKSTSLLNFFVERLHTRVLISGTILINVYFPLISVFVMVSPCVLFNSNSGKRLAILIGSPLVDVGFSCLVIFTLLIPSVTRLSQLYARNSLISKYLF</sequence>
<organism evidence="2 3">
    <name type="scientific">Liquorilactobacillus mali</name>
    <dbReference type="NCBI Taxonomy" id="1618"/>
    <lineage>
        <taxon>Bacteria</taxon>
        <taxon>Bacillati</taxon>
        <taxon>Bacillota</taxon>
        <taxon>Bacilli</taxon>
        <taxon>Lactobacillales</taxon>
        <taxon>Lactobacillaceae</taxon>
        <taxon>Liquorilactobacillus</taxon>
    </lineage>
</organism>
<comment type="caution">
    <text evidence="2">The sequence shown here is derived from an EMBL/GenBank/DDBJ whole genome shotgun (WGS) entry which is preliminary data.</text>
</comment>
<dbReference type="EMBL" id="JQAR01000021">
    <property type="protein sequence ID" value="KRN27405.1"/>
    <property type="molecule type" value="Genomic_DNA"/>
</dbReference>
<evidence type="ECO:0000256" key="1">
    <source>
        <dbReference type="SAM" id="Phobius"/>
    </source>
</evidence>
<evidence type="ECO:0000313" key="3">
    <source>
        <dbReference type="Proteomes" id="UP000051727"/>
    </source>
</evidence>
<feature type="transmembrane region" description="Helical" evidence="1">
    <location>
        <begin position="26"/>
        <end position="49"/>
    </location>
</feature>